<reference evidence="3" key="1">
    <citation type="submission" date="2015-06" db="EMBL/GenBank/DDBJ databases">
        <title>Expansion of signal transduction pathways in fungi by whole-genome duplication.</title>
        <authorList>
            <consortium name="DOE Joint Genome Institute"/>
            <person name="Corrochano L.M."/>
            <person name="Kuo A."/>
            <person name="Marcet-Houben M."/>
            <person name="Polaino S."/>
            <person name="Salamov A."/>
            <person name="Villalobos J.M."/>
            <person name="Alvarez M.I."/>
            <person name="Avalos J."/>
            <person name="Benito E.P."/>
            <person name="Benoit I."/>
            <person name="Burger G."/>
            <person name="Camino L.P."/>
            <person name="Canovas D."/>
            <person name="Cerda-Olmedo E."/>
            <person name="Cheng J.-F."/>
            <person name="Dominguez A."/>
            <person name="Elias M."/>
            <person name="Eslava A.P."/>
            <person name="Glaser F."/>
            <person name="Grimwood J."/>
            <person name="Gutierrez G."/>
            <person name="Heitman J."/>
            <person name="Henrissat B."/>
            <person name="Iturriaga E.A."/>
            <person name="Lang B.F."/>
            <person name="Lavin J.L."/>
            <person name="Lee S."/>
            <person name="Li W."/>
            <person name="Lindquist E."/>
            <person name="Lopez-Garcia S."/>
            <person name="Luque E.M."/>
            <person name="Marcos A.T."/>
            <person name="Martin J."/>
            <person name="McCluskey K."/>
            <person name="Medina H.R."/>
            <person name="Miralles-Duran A."/>
            <person name="Miyazaki A."/>
            <person name="Munoz-Torres E."/>
            <person name="Oguiza J.A."/>
            <person name="Ohm R."/>
            <person name="Olmedo M."/>
            <person name="Orejas M."/>
            <person name="Ortiz-Castellanos L."/>
            <person name="Pisabarro A.G."/>
            <person name="Rodriguez-Romero J."/>
            <person name="Ruiz-Herrera J."/>
            <person name="Ruiz-Vazquez R."/>
            <person name="Sanz C."/>
            <person name="Schackwitz W."/>
            <person name="Schmutz J."/>
            <person name="Shahriari M."/>
            <person name="Shelest E."/>
            <person name="Silva-Franco F."/>
            <person name="Soanes D."/>
            <person name="Syed K."/>
            <person name="Tagua V.G."/>
            <person name="Talbot N.J."/>
            <person name="Thon M."/>
            <person name="De vries R.P."/>
            <person name="Wiebenga A."/>
            <person name="Yadav J.S."/>
            <person name="Braun E.L."/>
            <person name="Baker S."/>
            <person name="Garre V."/>
            <person name="Horwitz B."/>
            <person name="Torres-Martinez S."/>
            <person name="Idnurm A."/>
            <person name="Herrera-Estrella A."/>
            <person name="Gabaldon T."/>
            <person name="Grigoriev I.V."/>
        </authorList>
    </citation>
    <scope>NUCLEOTIDE SEQUENCE [LARGE SCALE GENOMIC DNA]</scope>
    <source>
        <strain evidence="3">NRRL 1555(-)</strain>
    </source>
</reference>
<sequence length="251" mass="27444">MFRSRTRTLDEPQSSLTSGMASIISGKPCQLSPPLTPQDVPEDYFEHHNPIIHAPVSPIQSPVDLKPRQINAEPLTLEAVSAIIASAVHMSTSGGAPSSLSSGMASIVPKNTSPTHNSPEDLKPSRRRFFSIGWKSKNQDKQVQRELSDEASQTSGSSKESNNGSPRSSSASATSPYNSPRLNDTLSTPPVESEFHANQNLPDDGRDELIYRGIQIKEIKTTLKTMVIPDHVRNPVTHVKLERPGFARINY</sequence>
<feature type="compositionally biased region" description="Basic and acidic residues" evidence="1">
    <location>
        <begin position="137"/>
        <end position="148"/>
    </location>
</feature>
<dbReference type="AlphaFoldDB" id="A0A163A098"/>
<feature type="compositionally biased region" description="Polar residues" evidence="1">
    <location>
        <begin position="11"/>
        <end position="20"/>
    </location>
</feature>
<evidence type="ECO:0000256" key="1">
    <source>
        <dbReference type="SAM" id="MobiDB-lite"/>
    </source>
</evidence>
<dbReference type="VEuPathDB" id="FungiDB:PHYBLDRAFT_171565"/>
<dbReference type="RefSeq" id="XP_018288221.1">
    <property type="nucleotide sequence ID" value="XM_018436629.1"/>
</dbReference>
<name>A0A163A098_PHYB8</name>
<dbReference type="InParanoid" id="A0A163A098"/>
<protein>
    <submittedName>
        <fullName evidence="2">Uncharacterized protein</fullName>
    </submittedName>
</protein>
<keyword evidence="3" id="KW-1185">Reference proteome</keyword>
<feature type="compositionally biased region" description="Polar residues" evidence="1">
    <location>
        <begin position="181"/>
        <end position="201"/>
    </location>
</feature>
<feature type="region of interest" description="Disordered" evidence="1">
    <location>
        <begin position="91"/>
        <end position="205"/>
    </location>
</feature>
<organism evidence="2 3">
    <name type="scientific">Phycomyces blakesleeanus (strain ATCC 8743b / DSM 1359 / FGSC 10004 / NBRC 33097 / NRRL 1555)</name>
    <dbReference type="NCBI Taxonomy" id="763407"/>
    <lineage>
        <taxon>Eukaryota</taxon>
        <taxon>Fungi</taxon>
        <taxon>Fungi incertae sedis</taxon>
        <taxon>Mucoromycota</taxon>
        <taxon>Mucoromycotina</taxon>
        <taxon>Mucoromycetes</taxon>
        <taxon>Mucorales</taxon>
        <taxon>Phycomycetaceae</taxon>
        <taxon>Phycomyces</taxon>
    </lineage>
</organism>
<feature type="region of interest" description="Disordered" evidence="1">
    <location>
        <begin position="1"/>
        <end position="43"/>
    </location>
</feature>
<evidence type="ECO:0000313" key="2">
    <source>
        <dbReference type="EMBL" id="OAD70181.1"/>
    </source>
</evidence>
<dbReference type="Proteomes" id="UP000077315">
    <property type="component" value="Unassembled WGS sequence"/>
</dbReference>
<feature type="compositionally biased region" description="Low complexity" evidence="1">
    <location>
        <begin position="157"/>
        <end position="180"/>
    </location>
</feature>
<accession>A0A163A098</accession>
<evidence type="ECO:0000313" key="3">
    <source>
        <dbReference type="Proteomes" id="UP000077315"/>
    </source>
</evidence>
<dbReference type="OrthoDB" id="2423722at2759"/>
<gene>
    <name evidence="2" type="ORF">PHYBLDRAFT_171565</name>
</gene>
<dbReference type="EMBL" id="KV440989">
    <property type="protein sequence ID" value="OAD70181.1"/>
    <property type="molecule type" value="Genomic_DNA"/>
</dbReference>
<feature type="compositionally biased region" description="Low complexity" evidence="1">
    <location>
        <begin position="91"/>
        <end position="106"/>
    </location>
</feature>
<dbReference type="GeneID" id="28997535"/>
<proteinExistence type="predicted"/>